<gene>
    <name evidence="3" type="ORF">BCON_0008g00970</name>
</gene>
<evidence type="ECO:0000256" key="1">
    <source>
        <dbReference type="SAM" id="Phobius"/>
    </source>
</evidence>
<feature type="transmembrane region" description="Helical" evidence="1">
    <location>
        <begin position="81"/>
        <end position="103"/>
    </location>
</feature>
<dbReference type="SUPFAM" id="SSF53335">
    <property type="entry name" value="S-adenosyl-L-methionine-dependent methyltransferases"/>
    <property type="match status" value="1"/>
</dbReference>
<dbReference type="Proteomes" id="UP000297527">
    <property type="component" value="Unassembled WGS sequence"/>
</dbReference>
<keyword evidence="1" id="KW-0812">Transmembrane</keyword>
<dbReference type="InterPro" id="IPR051654">
    <property type="entry name" value="Meroterpenoid_MTases"/>
</dbReference>
<accession>A0A4Z1IRW2</accession>
<proteinExistence type="predicted"/>
<sequence length="492" mass="56125">MYLCMWAVSGIILDGASEKFFGYHTQLDPETGEEILTWREHRQVEFTTIVIIVHTIALGFTKLSVVLLYRRLFVVNRQFNIWSAILCVIIILWTISFFFAVLFQCGTHMSAFWTNGTLFAQYCDTESWETTIFCITDVLVDFAILLTPIPVVWKLKMSMGARLALCSVFALGILSVVAGMIRAVLTGIFELDTEYGSRDLLAANTILVVCMATTVPKPSVADSKEKISDPITRVVPSKEHKLLENYSKISPEDVRQHIYDIREKAWAIRPYPCTGLGRFLDNLLAQSPAYKDIVARLKSGDSFIDIGCFLGQELRQLVWDLNGAPTDQLHAVDIVNHWDLGYEFFRDKDTFKVDFFEDDMLQPREKLKALHGTMDVILVNQIFHQWNLENQIEGATQLVKLSRDHPGSLILGYQAGVPKQRELLGPPGSKYRCLLQSPETWKEVWDEVGKRTGTQWKTESRLLTWEQLGNDPKETAYMGTDVLMMEFVITRE</sequence>
<evidence type="ECO:0000313" key="4">
    <source>
        <dbReference type="Proteomes" id="UP000297527"/>
    </source>
</evidence>
<feature type="transmembrane region" description="Helical" evidence="1">
    <location>
        <begin position="130"/>
        <end position="151"/>
    </location>
</feature>
<dbReference type="Gene3D" id="3.40.50.150">
    <property type="entry name" value="Vaccinia Virus protein VP39"/>
    <property type="match status" value="1"/>
</dbReference>
<name>A0A4Z1IRW2_9HELO</name>
<feature type="transmembrane region" description="Helical" evidence="1">
    <location>
        <begin position="163"/>
        <end position="185"/>
    </location>
</feature>
<dbReference type="EMBL" id="PQXN01000008">
    <property type="protein sequence ID" value="TGO64249.1"/>
    <property type="molecule type" value="Genomic_DNA"/>
</dbReference>
<comment type="caution">
    <text evidence="3">The sequence shown here is derived from an EMBL/GenBank/DDBJ whole genome shotgun (WGS) entry which is preliminary data.</text>
</comment>
<keyword evidence="4" id="KW-1185">Reference proteome</keyword>
<dbReference type="InterPro" id="IPR049326">
    <property type="entry name" value="Rhodopsin_dom_fungi"/>
</dbReference>
<evidence type="ECO:0000259" key="2">
    <source>
        <dbReference type="Pfam" id="PF20684"/>
    </source>
</evidence>
<dbReference type="InterPro" id="IPR029063">
    <property type="entry name" value="SAM-dependent_MTases_sf"/>
</dbReference>
<evidence type="ECO:0000313" key="3">
    <source>
        <dbReference type="EMBL" id="TGO64249.1"/>
    </source>
</evidence>
<keyword evidence="1" id="KW-1133">Transmembrane helix</keyword>
<dbReference type="AlphaFoldDB" id="A0A4Z1IRW2"/>
<dbReference type="PANTHER" id="PTHR35897:SF2">
    <property type="entry name" value="METHYLTRANSFERASE DOMAIN-CONTAINING PROTEIN"/>
    <property type="match status" value="1"/>
</dbReference>
<feature type="domain" description="Rhodopsin" evidence="2">
    <location>
        <begin position="27"/>
        <end position="188"/>
    </location>
</feature>
<dbReference type="PANTHER" id="PTHR35897">
    <property type="entry name" value="METHYLTRANSFERASE AUSD"/>
    <property type="match status" value="1"/>
</dbReference>
<organism evidence="3 4">
    <name type="scientific">Botryotinia convoluta</name>
    <dbReference type="NCBI Taxonomy" id="54673"/>
    <lineage>
        <taxon>Eukaryota</taxon>
        <taxon>Fungi</taxon>
        <taxon>Dikarya</taxon>
        <taxon>Ascomycota</taxon>
        <taxon>Pezizomycotina</taxon>
        <taxon>Leotiomycetes</taxon>
        <taxon>Helotiales</taxon>
        <taxon>Sclerotiniaceae</taxon>
        <taxon>Botryotinia</taxon>
    </lineage>
</organism>
<feature type="transmembrane region" description="Helical" evidence="1">
    <location>
        <begin position="46"/>
        <end position="69"/>
    </location>
</feature>
<reference evidence="3 4" key="1">
    <citation type="submission" date="2017-12" db="EMBL/GenBank/DDBJ databases">
        <title>Comparative genomics of Botrytis spp.</title>
        <authorList>
            <person name="Valero-Jimenez C.A."/>
            <person name="Tapia P."/>
            <person name="Veloso J."/>
            <person name="Silva-Moreno E."/>
            <person name="Staats M."/>
            <person name="Valdes J.H."/>
            <person name="Van Kan J.A.L."/>
        </authorList>
    </citation>
    <scope>NUCLEOTIDE SEQUENCE [LARGE SCALE GENOMIC DNA]</scope>
    <source>
        <strain evidence="3 4">MUCL11595</strain>
    </source>
</reference>
<dbReference type="OrthoDB" id="2094832at2759"/>
<dbReference type="Pfam" id="PF20684">
    <property type="entry name" value="Fung_rhodopsin"/>
    <property type="match status" value="1"/>
</dbReference>
<keyword evidence="1" id="KW-0472">Membrane</keyword>
<protein>
    <recommendedName>
        <fullName evidence="2">Rhodopsin domain-containing protein</fullName>
    </recommendedName>
</protein>